<dbReference type="PROSITE" id="PS50835">
    <property type="entry name" value="IG_LIKE"/>
    <property type="match status" value="2"/>
</dbReference>
<proteinExistence type="predicted"/>
<dbReference type="EMBL" id="SCKG01000006">
    <property type="protein sequence ID" value="TDH11987.1"/>
    <property type="molecule type" value="Genomic_DNA"/>
</dbReference>
<keyword evidence="8" id="KW-1185">Reference proteome</keyword>
<dbReference type="SUPFAM" id="SSF48726">
    <property type="entry name" value="Immunoglobulin"/>
    <property type="match status" value="4"/>
</dbReference>
<dbReference type="InterPro" id="IPR036179">
    <property type="entry name" value="Ig-like_dom_sf"/>
</dbReference>
<dbReference type="STRING" id="8167.A0A484DBN4"/>
<feature type="domain" description="Ig-like" evidence="6">
    <location>
        <begin position="452"/>
        <end position="545"/>
    </location>
</feature>
<dbReference type="SMART" id="SM00409">
    <property type="entry name" value="IG"/>
    <property type="match status" value="4"/>
</dbReference>
<dbReference type="Pfam" id="PF08205">
    <property type="entry name" value="C2-set_2"/>
    <property type="match status" value="1"/>
</dbReference>
<dbReference type="GO" id="GO:0016020">
    <property type="term" value="C:membrane"/>
    <property type="evidence" value="ECO:0007669"/>
    <property type="project" value="UniProtKB-SubCell"/>
</dbReference>
<gene>
    <name evidence="7" type="ORF">EPR50_G00066450</name>
</gene>
<protein>
    <recommendedName>
        <fullName evidence="6">Ig-like domain-containing protein</fullName>
    </recommendedName>
</protein>
<dbReference type="PANTHER" id="PTHR46484">
    <property type="entry name" value="SI:CH211-171H4.5-RELATED"/>
    <property type="match status" value="1"/>
</dbReference>
<evidence type="ECO:0000259" key="6">
    <source>
        <dbReference type="PROSITE" id="PS50835"/>
    </source>
</evidence>
<evidence type="ECO:0000256" key="2">
    <source>
        <dbReference type="ARBA" id="ARBA00022692"/>
    </source>
</evidence>
<evidence type="ECO:0000256" key="1">
    <source>
        <dbReference type="ARBA" id="ARBA00004167"/>
    </source>
</evidence>
<sequence>MLTFTICISGSFSALTISHTSDDFLEGQASKVTCTASYTCSKHIPTLTWNYGSMPASTDTSNSGTTSWRTVSTLTFTASANDHERPLTCYARFTGGRTQDKSITLQVKRNMLSRGWSFTTPRSITGMRGSCIIIPCTFTYSNSQPADLRVIWYLFQSNGYSPVFDERQNIMSKFNGITSLIGAVGEKNCSLKIERLEMSHNQDRLYPWVDKHPITSYQSLGPTFYEKTSQLIVSDQAQEPQVSIIGIPRVGEESTVSCNVRHTCISAPPTLTISGIPGEDLITDTLVTDGIWERTVERTWAVKEEDQSVKCTVSYTGGQRETKYVRDPYENDTFHDQAADVPFRFSALTGSCVVIPCSIPYKEDEPFTRGIWSKRNNDVIYHNGPTFVVDHFKGRTRLLGELNEGNCSLEIDDIKPFDNGPFCFHAERANMERYRFNNSCVFIVMKASPEKPVMTSVPAEVDAGSTITVSCSVTHTCPSHPPVFSWSVPHLTSEVTHTWTPQGIWETTSTITFTAAGGDGVKNLTCTAVSWLGKQRASTVQMTVKG</sequence>
<dbReference type="PANTHER" id="PTHR46484:SF7">
    <property type="entry name" value="MYELIN-ASSOCIATED GLYCOPROTEIN-LIKE-RELATED"/>
    <property type="match status" value="1"/>
</dbReference>
<keyword evidence="4" id="KW-0472">Membrane</keyword>
<reference evidence="7 8" key="1">
    <citation type="submission" date="2019-01" db="EMBL/GenBank/DDBJ databases">
        <title>A chromosome-scale genome assembly of the yellow perch, Perca flavescens.</title>
        <authorList>
            <person name="Feron R."/>
            <person name="Morvezen R."/>
            <person name="Bestin A."/>
            <person name="Haffray P."/>
            <person name="Klopp C."/>
            <person name="Zahm M."/>
            <person name="Cabau C."/>
            <person name="Roques C."/>
            <person name="Donnadieu C."/>
            <person name="Bouchez O."/>
            <person name="Christie M."/>
            <person name="Larson W."/>
            <person name="Guiguen Y."/>
        </authorList>
    </citation>
    <scope>NUCLEOTIDE SEQUENCE [LARGE SCALE GENOMIC DNA]</scope>
    <source>
        <strain evidence="7">YP-PL-M2</strain>
        <tissue evidence="7">Blood</tissue>
    </source>
</reference>
<comment type="caution">
    <text evidence="7">The sequence shown here is derived from an EMBL/GenBank/DDBJ whole genome shotgun (WGS) entry which is preliminary data.</text>
</comment>
<evidence type="ECO:0000313" key="7">
    <source>
        <dbReference type="EMBL" id="TDH11987.1"/>
    </source>
</evidence>
<evidence type="ECO:0000256" key="4">
    <source>
        <dbReference type="ARBA" id="ARBA00023136"/>
    </source>
</evidence>
<feature type="domain" description="Ig-like" evidence="6">
    <location>
        <begin position="13"/>
        <end position="104"/>
    </location>
</feature>
<dbReference type="Proteomes" id="UP000295070">
    <property type="component" value="Chromosome 6"/>
</dbReference>
<dbReference type="Pfam" id="PF07686">
    <property type="entry name" value="V-set"/>
    <property type="match status" value="1"/>
</dbReference>
<dbReference type="InterPro" id="IPR013783">
    <property type="entry name" value="Ig-like_fold"/>
</dbReference>
<dbReference type="InterPro" id="IPR013106">
    <property type="entry name" value="Ig_V-set"/>
</dbReference>
<dbReference type="AlphaFoldDB" id="A0A484DBN4"/>
<comment type="subcellular location">
    <subcellularLocation>
        <location evidence="1">Membrane</location>
        <topology evidence="1">Single-pass membrane protein</topology>
    </subcellularLocation>
</comment>
<accession>A0A484DBN4</accession>
<name>A0A484DBN4_PERFV</name>
<dbReference type="InterPro" id="IPR003599">
    <property type="entry name" value="Ig_sub"/>
</dbReference>
<organism evidence="7 8">
    <name type="scientific">Perca flavescens</name>
    <name type="common">American yellow perch</name>
    <name type="synonym">Morone flavescens</name>
    <dbReference type="NCBI Taxonomy" id="8167"/>
    <lineage>
        <taxon>Eukaryota</taxon>
        <taxon>Metazoa</taxon>
        <taxon>Chordata</taxon>
        <taxon>Craniata</taxon>
        <taxon>Vertebrata</taxon>
        <taxon>Euteleostomi</taxon>
        <taxon>Actinopterygii</taxon>
        <taxon>Neopterygii</taxon>
        <taxon>Teleostei</taxon>
        <taxon>Neoteleostei</taxon>
        <taxon>Acanthomorphata</taxon>
        <taxon>Eupercaria</taxon>
        <taxon>Perciformes</taxon>
        <taxon>Percoidei</taxon>
        <taxon>Percidae</taxon>
        <taxon>Percinae</taxon>
        <taxon>Perca</taxon>
    </lineage>
</organism>
<keyword evidence="5" id="KW-1015">Disulfide bond</keyword>
<keyword evidence="2" id="KW-0812">Transmembrane</keyword>
<evidence type="ECO:0000256" key="3">
    <source>
        <dbReference type="ARBA" id="ARBA00022989"/>
    </source>
</evidence>
<keyword evidence="3" id="KW-1133">Transmembrane helix</keyword>
<evidence type="ECO:0000256" key="5">
    <source>
        <dbReference type="ARBA" id="ARBA00023157"/>
    </source>
</evidence>
<evidence type="ECO:0000313" key="8">
    <source>
        <dbReference type="Proteomes" id="UP000295070"/>
    </source>
</evidence>
<dbReference type="InterPro" id="IPR007110">
    <property type="entry name" value="Ig-like_dom"/>
</dbReference>
<dbReference type="Gene3D" id="2.60.40.10">
    <property type="entry name" value="Immunoglobulins"/>
    <property type="match status" value="5"/>
</dbReference>
<dbReference type="InterPro" id="IPR013162">
    <property type="entry name" value="CD80_C2-set"/>
</dbReference>